<dbReference type="Proteomes" id="UP000252357">
    <property type="component" value="Unassembled WGS sequence"/>
</dbReference>
<sequence length="365" mass="40794">MMKNLFQLYKAYFANVVAYLAVTLLYGAPAIAQINWQSSAMQDYGKGFENLRQALSDDSRIRGVVVIHNEQLQFEYYRQELNQHTLHDAASVTKSVLSSLIGITTETHHLNLQAGIRASMEQYPTLQVSPDMSAPTELQLWHLLTLSTGYAAQVRDRSGDYFAFKRTIQKGAALQEAWQRPRLFQPGQGFVYNNIEPHLLSILLTQLTQQTAREFAAKRLFLPLQISQYEWPSAGIDTIGSTDLKLTTRDMAKLGQLWLQDGFWEGQAIIPKQYLQQATQAYQPVPSSGILGKLGYGYLFWIVLSDATTPAAFFASGHGGQLIYVVPGKKLVVAINAESTDAQHATGAVQTARILKQHLLPIFEN</sequence>
<comment type="caution">
    <text evidence="2">The sequence shown here is derived from an EMBL/GenBank/DDBJ whole genome shotgun (WGS) entry which is preliminary data.</text>
</comment>
<dbReference type="InterPro" id="IPR050789">
    <property type="entry name" value="Diverse_Enzym_Activities"/>
</dbReference>
<gene>
    <name evidence="2" type="ORF">DU000_04080</name>
</gene>
<feature type="domain" description="Beta-lactamase-related" evidence="1">
    <location>
        <begin position="51"/>
        <end position="341"/>
    </location>
</feature>
<dbReference type="SUPFAM" id="SSF56601">
    <property type="entry name" value="beta-lactamase/transpeptidase-like"/>
    <property type="match status" value="1"/>
</dbReference>
<dbReference type="InterPro" id="IPR012338">
    <property type="entry name" value="Beta-lactam/transpept-like"/>
</dbReference>
<dbReference type="Gene3D" id="3.40.710.10">
    <property type="entry name" value="DD-peptidase/beta-lactamase superfamily"/>
    <property type="match status" value="1"/>
</dbReference>
<dbReference type="PANTHER" id="PTHR43283:SF7">
    <property type="entry name" value="BETA-LACTAMASE-RELATED DOMAIN-CONTAINING PROTEIN"/>
    <property type="match status" value="1"/>
</dbReference>
<accession>A0A368L378</accession>
<evidence type="ECO:0000259" key="1">
    <source>
        <dbReference type="Pfam" id="PF00144"/>
    </source>
</evidence>
<proteinExistence type="predicted"/>
<evidence type="ECO:0000313" key="2">
    <source>
        <dbReference type="EMBL" id="RCS58029.1"/>
    </source>
</evidence>
<keyword evidence="2" id="KW-0378">Hydrolase</keyword>
<dbReference type="Pfam" id="PF00144">
    <property type="entry name" value="Beta-lactamase"/>
    <property type="match status" value="1"/>
</dbReference>
<name>A0A368L378_9BURK</name>
<protein>
    <submittedName>
        <fullName evidence="2">Class C beta-lactamase-related serine hydrolase</fullName>
    </submittedName>
</protein>
<dbReference type="PANTHER" id="PTHR43283">
    <property type="entry name" value="BETA-LACTAMASE-RELATED"/>
    <property type="match status" value="1"/>
</dbReference>
<dbReference type="EMBL" id="QPGB01000002">
    <property type="protein sequence ID" value="RCS58029.1"/>
    <property type="molecule type" value="Genomic_DNA"/>
</dbReference>
<dbReference type="InterPro" id="IPR001466">
    <property type="entry name" value="Beta-lactam-related"/>
</dbReference>
<keyword evidence="3" id="KW-1185">Reference proteome</keyword>
<dbReference type="GO" id="GO:0016787">
    <property type="term" value="F:hydrolase activity"/>
    <property type="evidence" value="ECO:0007669"/>
    <property type="project" value="UniProtKB-KW"/>
</dbReference>
<reference evidence="2 3" key="1">
    <citation type="journal article" date="2018" name="Int. J. Syst. Evol. Microbiol.">
        <title>Parvibium lacunae gen. nov., sp. nov., a new member of the family Alcaligenaceae isolated from a freshwater pond.</title>
        <authorList>
            <person name="Chen W.M."/>
            <person name="Xie P.B."/>
            <person name="Hsu M.Y."/>
            <person name="Sheu S.Y."/>
        </authorList>
    </citation>
    <scope>NUCLEOTIDE SEQUENCE [LARGE SCALE GENOMIC DNA]</scope>
    <source>
        <strain evidence="2 3">KMB9</strain>
    </source>
</reference>
<dbReference type="AlphaFoldDB" id="A0A368L378"/>
<organism evidence="2 3">
    <name type="scientific">Parvibium lacunae</name>
    <dbReference type="NCBI Taxonomy" id="1888893"/>
    <lineage>
        <taxon>Bacteria</taxon>
        <taxon>Pseudomonadati</taxon>
        <taxon>Pseudomonadota</taxon>
        <taxon>Betaproteobacteria</taxon>
        <taxon>Burkholderiales</taxon>
        <taxon>Alcaligenaceae</taxon>
        <taxon>Parvibium</taxon>
    </lineage>
</organism>
<evidence type="ECO:0000313" key="3">
    <source>
        <dbReference type="Proteomes" id="UP000252357"/>
    </source>
</evidence>
<dbReference type="OrthoDB" id="9814204at2"/>